<sequence length="163" mass="18131">MAALTLNGSAVAQTSKMNQPYTGYCGGNNQGAGLNLPMSRQRLTFGAEQQRLDYEELRRMRPNLNLPGQRPDNAPLGLVDILQNAADSPDGMTRVTIGTDEQWVAKIWTSRTQESTAATAEGQFHFHVFVSQAQGFMAIRESIRFSLTPIQLLRLMLRTTKFL</sequence>
<dbReference type="HOGENOM" id="CLU_1627059_0_0_1"/>
<dbReference type="AlphaFoldDB" id="A0A0D1WBL8"/>
<protein>
    <submittedName>
        <fullName evidence="1">Uncharacterized protein</fullName>
    </submittedName>
</protein>
<proteinExistence type="predicted"/>
<evidence type="ECO:0000313" key="2">
    <source>
        <dbReference type="Proteomes" id="UP000053599"/>
    </source>
</evidence>
<gene>
    <name evidence="1" type="ORF">PV11_01760</name>
</gene>
<accession>A0A0D1WBL8</accession>
<organism evidence="1 2">
    <name type="scientific">Exophiala sideris</name>
    <dbReference type="NCBI Taxonomy" id="1016849"/>
    <lineage>
        <taxon>Eukaryota</taxon>
        <taxon>Fungi</taxon>
        <taxon>Dikarya</taxon>
        <taxon>Ascomycota</taxon>
        <taxon>Pezizomycotina</taxon>
        <taxon>Eurotiomycetes</taxon>
        <taxon>Chaetothyriomycetidae</taxon>
        <taxon>Chaetothyriales</taxon>
        <taxon>Herpotrichiellaceae</taxon>
        <taxon>Exophiala</taxon>
    </lineage>
</organism>
<name>A0A0D1WBL8_9EURO</name>
<dbReference type="EMBL" id="KN846951">
    <property type="protein sequence ID" value="KIV86125.1"/>
    <property type="molecule type" value="Genomic_DNA"/>
</dbReference>
<dbReference type="Proteomes" id="UP000053599">
    <property type="component" value="Unassembled WGS sequence"/>
</dbReference>
<reference evidence="1 2" key="1">
    <citation type="submission" date="2015-01" db="EMBL/GenBank/DDBJ databases">
        <title>The Genome Sequence of Exophiala sideris CBS121828.</title>
        <authorList>
            <consortium name="The Broad Institute Genomics Platform"/>
            <person name="Cuomo C."/>
            <person name="de Hoog S."/>
            <person name="Gorbushina A."/>
            <person name="Stielow B."/>
            <person name="Teixiera M."/>
            <person name="Abouelleil A."/>
            <person name="Chapman S.B."/>
            <person name="Priest M."/>
            <person name="Young S.K."/>
            <person name="Wortman J."/>
            <person name="Nusbaum C."/>
            <person name="Birren B."/>
        </authorList>
    </citation>
    <scope>NUCLEOTIDE SEQUENCE [LARGE SCALE GENOMIC DNA]</scope>
    <source>
        <strain evidence="1 2">CBS 121828</strain>
    </source>
</reference>
<evidence type="ECO:0000313" key="1">
    <source>
        <dbReference type="EMBL" id="KIV86125.1"/>
    </source>
</evidence>